<gene>
    <name evidence="1" type="ORF">Sjap_013152</name>
</gene>
<name>A0AAP0NZL1_9MAGN</name>
<dbReference type="AlphaFoldDB" id="A0AAP0NZL1"/>
<organism evidence="1 2">
    <name type="scientific">Stephania japonica</name>
    <dbReference type="NCBI Taxonomy" id="461633"/>
    <lineage>
        <taxon>Eukaryota</taxon>
        <taxon>Viridiplantae</taxon>
        <taxon>Streptophyta</taxon>
        <taxon>Embryophyta</taxon>
        <taxon>Tracheophyta</taxon>
        <taxon>Spermatophyta</taxon>
        <taxon>Magnoliopsida</taxon>
        <taxon>Ranunculales</taxon>
        <taxon>Menispermaceae</taxon>
        <taxon>Menispermoideae</taxon>
        <taxon>Cissampelideae</taxon>
        <taxon>Stephania</taxon>
    </lineage>
</organism>
<comment type="caution">
    <text evidence="1">The sequence shown here is derived from an EMBL/GenBank/DDBJ whole genome shotgun (WGS) entry which is preliminary data.</text>
</comment>
<reference evidence="1 2" key="1">
    <citation type="submission" date="2024-01" db="EMBL/GenBank/DDBJ databases">
        <title>Genome assemblies of Stephania.</title>
        <authorList>
            <person name="Yang L."/>
        </authorList>
    </citation>
    <scope>NUCLEOTIDE SEQUENCE [LARGE SCALE GENOMIC DNA]</scope>
    <source>
        <strain evidence="1">QJT</strain>
        <tissue evidence="1">Leaf</tissue>
    </source>
</reference>
<dbReference type="EMBL" id="JBBNAE010000005">
    <property type="protein sequence ID" value="KAK9123550.1"/>
    <property type="molecule type" value="Genomic_DNA"/>
</dbReference>
<keyword evidence="2" id="KW-1185">Reference proteome</keyword>
<dbReference type="Proteomes" id="UP001417504">
    <property type="component" value="Unassembled WGS sequence"/>
</dbReference>
<protein>
    <submittedName>
        <fullName evidence="1">Uncharacterized protein</fullName>
    </submittedName>
</protein>
<accession>A0AAP0NZL1</accession>
<sequence length="63" mass="6995">MKQENGSETTCEFGVLMGSSSVVLNDLNLTFLLYTPIRRDGLVVSLSQFPLIEVLTAEKKVDF</sequence>
<evidence type="ECO:0000313" key="2">
    <source>
        <dbReference type="Proteomes" id="UP001417504"/>
    </source>
</evidence>
<evidence type="ECO:0000313" key="1">
    <source>
        <dbReference type="EMBL" id="KAK9123550.1"/>
    </source>
</evidence>
<proteinExistence type="predicted"/>